<feature type="region of interest" description="Disordered" evidence="1">
    <location>
        <begin position="81"/>
        <end position="104"/>
    </location>
</feature>
<organism evidence="2 3">
    <name type="scientific">Ilyodon furcidens</name>
    <name type="common">goldbreast splitfin</name>
    <dbReference type="NCBI Taxonomy" id="33524"/>
    <lineage>
        <taxon>Eukaryota</taxon>
        <taxon>Metazoa</taxon>
        <taxon>Chordata</taxon>
        <taxon>Craniata</taxon>
        <taxon>Vertebrata</taxon>
        <taxon>Euteleostomi</taxon>
        <taxon>Actinopterygii</taxon>
        <taxon>Neopterygii</taxon>
        <taxon>Teleostei</taxon>
        <taxon>Neoteleostei</taxon>
        <taxon>Acanthomorphata</taxon>
        <taxon>Ovalentaria</taxon>
        <taxon>Atherinomorphae</taxon>
        <taxon>Cyprinodontiformes</taxon>
        <taxon>Goodeidae</taxon>
        <taxon>Ilyodon</taxon>
    </lineage>
</organism>
<feature type="non-terminal residue" evidence="2">
    <location>
        <position position="1"/>
    </location>
</feature>
<protein>
    <submittedName>
        <fullName evidence="2">Uncharacterized protein</fullName>
    </submittedName>
</protein>
<reference evidence="2 3" key="1">
    <citation type="submission" date="2021-06" db="EMBL/GenBank/DDBJ databases">
        <authorList>
            <person name="Palmer J.M."/>
        </authorList>
    </citation>
    <scope>NUCLEOTIDE SEQUENCE [LARGE SCALE GENOMIC DNA]</scope>
    <source>
        <strain evidence="3">if_2019</strain>
        <tissue evidence="2">Muscle</tissue>
    </source>
</reference>
<evidence type="ECO:0000256" key="1">
    <source>
        <dbReference type="SAM" id="MobiDB-lite"/>
    </source>
</evidence>
<name>A0ABV0ST47_9TELE</name>
<dbReference type="EMBL" id="JAHRIQ010009785">
    <property type="protein sequence ID" value="MEQ2223636.1"/>
    <property type="molecule type" value="Genomic_DNA"/>
</dbReference>
<proteinExistence type="predicted"/>
<sequence length="127" mass="13957">SLHSVTKLSASKCLSAKRRNATERTPGVRKKLRLCSESSSFVFIKQEVKNRQSPNFVPSGPDEPAVFREDVLNRLLEEELESAGTQTQRLASSPPRPLGPSSSPIASKYAHVQKLIFLLALLNGSLK</sequence>
<keyword evidence="3" id="KW-1185">Reference proteome</keyword>
<comment type="caution">
    <text evidence="2">The sequence shown here is derived from an EMBL/GenBank/DDBJ whole genome shotgun (WGS) entry which is preliminary data.</text>
</comment>
<evidence type="ECO:0000313" key="3">
    <source>
        <dbReference type="Proteomes" id="UP001482620"/>
    </source>
</evidence>
<gene>
    <name evidence="2" type="ORF">ILYODFUR_038601</name>
</gene>
<dbReference type="Proteomes" id="UP001482620">
    <property type="component" value="Unassembled WGS sequence"/>
</dbReference>
<accession>A0ABV0ST47</accession>
<evidence type="ECO:0000313" key="2">
    <source>
        <dbReference type="EMBL" id="MEQ2223636.1"/>
    </source>
</evidence>